<dbReference type="GO" id="GO:0003677">
    <property type="term" value="F:DNA binding"/>
    <property type="evidence" value="ECO:0007669"/>
    <property type="project" value="InterPro"/>
</dbReference>
<dbReference type="Pfam" id="PF13560">
    <property type="entry name" value="HTH_31"/>
    <property type="match status" value="1"/>
</dbReference>
<dbReference type="PROSITE" id="PS50943">
    <property type="entry name" value="HTH_CROC1"/>
    <property type="match status" value="1"/>
</dbReference>
<sequence length="260" mass="29528">MRLRKIREDHAGITLEGAAKLTGMSDTTLFRMETGKRRITTEEVAMVTTAYGVSWEERQEIIEFVRSGDSGGWWEKPLPGVPEEMGLLASYEHEALTLTDWSVMLIPGLLQVEPYARAVLACDAVTQEDVDVRWKARKRRQRVLGTKDYTAFIYEAALRMPFGGRQVHRQQLKHLYGARDRGIGLRVLRANRPVSVLSHSWLYLTFSSVSPVVNVETLGGAVYLQDDRVDPYTRRLRVLHELALSVSETQTMLGLLLKEI</sequence>
<gene>
    <name evidence="2" type="ORF">BU204_04740</name>
</gene>
<evidence type="ECO:0000313" key="2">
    <source>
        <dbReference type="EMBL" id="OLF18808.1"/>
    </source>
</evidence>
<dbReference type="InterPro" id="IPR010982">
    <property type="entry name" value="Lambda_DNA-bd_dom_sf"/>
</dbReference>
<dbReference type="Proteomes" id="UP000185596">
    <property type="component" value="Unassembled WGS sequence"/>
</dbReference>
<reference evidence="2 3" key="1">
    <citation type="submission" date="2016-12" db="EMBL/GenBank/DDBJ databases">
        <title>The draft genome sequence of Actinophytocola sp. 11-183.</title>
        <authorList>
            <person name="Wang W."/>
            <person name="Yuan L."/>
        </authorList>
    </citation>
    <scope>NUCLEOTIDE SEQUENCE [LARGE SCALE GENOMIC DNA]</scope>
    <source>
        <strain evidence="2 3">11-183</strain>
    </source>
</reference>
<dbReference type="CDD" id="cd00093">
    <property type="entry name" value="HTH_XRE"/>
    <property type="match status" value="1"/>
</dbReference>
<dbReference type="Gene3D" id="1.10.260.40">
    <property type="entry name" value="lambda repressor-like DNA-binding domains"/>
    <property type="match status" value="1"/>
</dbReference>
<dbReference type="AlphaFoldDB" id="A0A1Q8CWU7"/>
<keyword evidence="3" id="KW-1185">Reference proteome</keyword>
<feature type="domain" description="HTH cro/C1-type" evidence="1">
    <location>
        <begin position="3"/>
        <end position="58"/>
    </location>
</feature>
<dbReference type="EMBL" id="MSIE01000005">
    <property type="protein sequence ID" value="OLF18808.1"/>
    <property type="molecule type" value="Genomic_DNA"/>
</dbReference>
<dbReference type="Pfam" id="PF19054">
    <property type="entry name" value="DUF5753"/>
    <property type="match status" value="1"/>
</dbReference>
<dbReference type="InterPro" id="IPR001387">
    <property type="entry name" value="Cro/C1-type_HTH"/>
</dbReference>
<organism evidence="2 3">
    <name type="scientific">Actinophytocola xanthii</name>
    <dbReference type="NCBI Taxonomy" id="1912961"/>
    <lineage>
        <taxon>Bacteria</taxon>
        <taxon>Bacillati</taxon>
        <taxon>Actinomycetota</taxon>
        <taxon>Actinomycetes</taxon>
        <taxon>Pseudonocardiales</taxon>
        <taxon>Pseudonocardiaceae</taxon>
    </lineage>
</organism>
<dbReference type="STRING" id="1912961.BU204_04740"/>
<dbReference type="SUPFAM" id="SSF47413">
    <property type="entry name" value="lambda repressor-like DNA-binding domains"/>
    <property type="match status" value="1"/>
</dbReference>
<evidence type="ECO:0000259" key="1">
    <source>
        <dbReference type="PROSITE" id="PS50943"/>
    </source>
</evidence>
<proteinExistence type="predicted"/>
<accession>A0A1Q8CWU7</accession>
<evidence type="ECO:0000313" key="3">
    <source>
        <dbReference type="Proteomes" id="UP000185596"/>
    </source>
</evidence>
<dbReference type="InterPro" id="IPR043917">
    <property type="entry name" value="DUF5753"/>
</dbReference>
<name>A0A1Q8CWU7_9PSEU</name>
<comment type="caution">
    <text evidence="2">The sequence shown here is derived from an EMBL/GenBank/DDBJ whole genome shotgun (WGS) entry which is preliminary data.</text>
</comment>
<protein>
    <recommendedName>
        <fullName evidence="1">HTH cro/C1-type domain-containing protein</fullName>
    </recommendedName>
</protein>
<dbReference type="SMART" id="SM00530">
    <property type="entry name" value="HTH_XRE"/>
    <property type="match status" value="1"/>
</dbReference>